<dbReference type="Proteomes" id="UP000433876">
    <property type="component" value="Unassembled WGS sequence"/>
</dbReference>
<evidence type="ECO:0000313" key="5">
    <source>
        <dbReference type="Proteomes" id="UP000433876"/>
    </source>
</evidence>
<sequence length="652" mass="71276">MSTTTAPNPTSSQGQKKPLKHRSVVSSFIFKLPPSYLPPSPYSSPSTIPTSSSSSSAPSTSRIQKPLVALFKRSSIVSTYTHHHAPISGSIEPTDSSPLSAAWREIHEETTLTEASGLKLLRQGKPYSFADESVGREWTVWPFAYVLTEPSGNGDGVGDWVGNQNGEGSVAMKDKRIKIDWEHESWAWFDPLDVQDTSQFGGVPKLKESLRRVWFEIDLGREAGKVLAEGCRRLQEDYVSGARQMAGYALGVLRDVVDKMDDGVFDLHERNGDGGKELEEAKWWKDIRMAAWHLWKNGRESMGAAIMSALLSALAAVEAEVFVQGQHSTGTGTTTSFNNTNNELKRTIISILNRQISTRSSTNDQISQSFATYISHHMHLSSVGVIDPHMQNPLSILTLSESSTITHALSHLPSLLPNLPLDIRILESRPLLEGVSLAATLAKALSSQDSDSDSDSASTKDNRQRQHRITVYTDASACLASRGVHLVLLGADRIASDGSVSNKTGSLAIVLATRYNSDSTKGAGGAKVVVLCDSEKVALPGPAEQHVVEDQGWEQVTRAWMGEGSSERIKGAARTVLNFVDATTRTEEEKKMKDEEKENMGVKVGVRNVSFEWCPGGFIDTYVTDQGEWNGENVKRKAEALQVLEERLFGPL</sequence>
<dbReference type="SUPFAM" id="SSF100950">
    <property type="entry name" value="NagB/RpiA/CoA transferase-like"/>
    <property type="match status" value="1"/>
</dbReference>
<comment type="caution">
    <text evidence="4">The sequence shown here is derived from an EMBL/GenBank/DDBJ whole genome shotgun (WGS) entry which is preliminary data.</text>
</comment>
<dbReference type="Gene3D" id="3.90.79.10">
    <property type="entry name" value="Nucleoside Triphosphate Pyrophosphohydrolase"/>
    <property type="match status" value="1"/>
</dbReference>
<dbReference type="VEuPathDB" id="FungiDB:SMAC_07728"/>
<organism evidence="4 5">
    <name type="scientific">Sordaria macrospora</name>
    <dbReference type="NCBI Taxonomy" id="5147"/>
    <lineage>
        <taxon>Eukaryota</taxon>
        <taxon>Fungi</taxon>
        <taxon>Dikarya</taxon>
        <taxon>Ascomycota</taxon>
        <taxon>Pezizomycotina</taxon>
        <taxon>Sordariomycetes</taxon>
        <taxon>Sordariomycetidae</taxon>
        <taxon>Sordariales</taxon>
        <taxon>Sordariaceae</taxon>
        <taxon>Sordaria</taxon>
    </lineage>
</organism>
<name>A0A8S8ZH48_SORMA</name>
<feature type="compositionally biased region" description="Polar residues" evidence="3">
    <location>
        <begin position="1"/>
        <end position="15"/>
    </location>
</feature>
<dbReference type="Pfam" id="PF01008">
    <property type="entry name" value="IF-2B"/>
    <property type="match status" value="1"/>
</dbReference>
<dbReference type="EMBL" id="NMPR01000232">
    <property type="protein sequence ID" value="KAA8627825.1"/>
    <property type="molecule type" value="Genomic_DNA"/>
</dbReference>
<dbReference type="InterPro" id="IPR000649">
    <property type="entry name" value="IF-2B-related"/>
</dbReference>
<dbReference type="AlphaFoldDB" id="A0A8S8ZH48"/>
<comment type="similarity">
    <text evidence="1 2">Belongs to the eIF-2B alpha/beta/delta subunits family.</text>
</comment>
<feature type="compositionally biased region" description="Low complexity" evidence="3">
    <location>
        <begin position="43"/>
        <end position="60"/>
    </location>
</feature>
<protein>
    <recommendedName>
        <fullName evidence="6">Nudix hydrolase domain-containing protein</fullName>
    </recommendedName>
</protein>
<dbReference type="InterPro" id="IPR037171">
    <property type="entry name" value="NagB/RpiA_transferase-like"/>
</dbReference>
<evidence type="ECO:0000256" key="2">
    <source>
        <dbReference type="RuleBase" id="RU003814"/>
    </source>
</evidence>
<evidence type="ECO:0008006" key="6">
    <source>
        <dbReference type="Google" id="ProtNLM"/>
    </source>
</evidence>
<dbReference type="InterPro" id="IPR015797">
    <property type="entry name" value="NUDIX_hydrolase-like_dom_sf"/>
</dbReference>
<dbReference type="Gene3D" id="3.40.50.10470">
    <property type="entry name" value="Translation initiation factor eif-2b, domain 2"/>
    <property type="match status" value="1"/>
</dbReference>
<gene>
    <name evidence="4" type="ORF">SMACR_07728</name>
</gene>
<dbReference type="OMA" id="NTYFEWV"/>
<proteinExistence type="inferred from homology"/>
<dbReference type="GO" id="GO:0019509">
    <property type="term" value="P:L-methionine salvage from methylthioadenosine"/>
    <property type="evidence" value="ECO:0007669"/>
    <property type="project" value="TreeGrafter"/>
</dbReference>
<evidence type="ECO:0000313" key="4">
    <source>
        <dbReference type="EMBL" id="KAA8627825.1"/>
    </source>
</evidence>
<evidence type="ECO:0000256" key="1">
    <source>
        <dbReference type="ARBA" id="ARBA00007251"/>
    </source>
</evidence>
<feature type="region of interest" description="Disordered" evidence="3">
    <location>
        <begin position="35"/>
        <end position="60"/>
    </location>
</feature>
<dbReference type="SUPFAM" id="SSF55811">
    <property type="entry name" value="Nudix"/>
    <property type="match status" value="1"/>
</dbReference>
<feature type="region of interest" description="Disordered" evidence="3">
    <location>
        <begin position="1"/>
        <end position="21"/>
    </location>
</feature>
<accession>A0A8S8ZH48</accession>
<reference evidence="4 5" key="1">
    <citation type="submission" date="2017-07" db="EMBL/GenBank/DDBJ databases">
        <title>Genome sequence of the Sordaria macrospora wild type strain R19027.</title>
        <authorList>
            <person name="Nowrousian M."/>
            <person name="Teichert I."/>
            <person name="Kueck U."/>
        </authorList>
    </citation>
    <scope>NUCLEOTIDE SEQUENCE [LARGE SCALE GENOMIC DNA]</scope>
    <source>
        <strain evidence="4 5">R19027</strain>
        <tissue evidence="4">Mycelium</tissue>
    </source>
</reference>
<dbReference type="PANTHER" id="PTHR43475">
    <property type="entry name" value="METHYLTHIORIBOSE-1-PHOSPHATE ISOMERASE"/>
    <property type="match status" value="1"/>
</dbReference>
<dbReference type="GO" id="GO:0046523">
    <property type="term" value="F:S-methyl-5-thioribose-1-phosphate isomerase activity"/>
    <property type="evidence" value="ECO:0007669"/>
    <property type="project" value="TreeGrafter"/>
</dbReference>
<evidence type="ECO:0000256" key="3">
    <source>
        <dbReference type="SAM" id="MobiDB-lite"/>
    </source>
</evidence>
<dbReference type="InterPro" id="IPR042529">
    <property type="entry name" value="IF_2B-like_C"/>
</dbReference>
<dbReference type="PANTHER" id="PTHR43475:SF3">
    <property type="entry name" value="TRANSLATION INITIATION FACTOR EIF-2B SUBUNIT FAMILY PROTEIN (AFU_ORTHOLOGUE AFUA_2G14290)"/>
    <property type="match status" value="1"/>
</dbReference>